<dbReference type="PANTHER" id="PTHR46401:SF2">
    <property type="entry name" value="GLYCOSYLTRANSFERASE WBBK-RELATED"/>
    <property type="match status" value="1"/>
</dbReference>
<keyword evidence="1 3" id="KW-0808">Transferase</keyword>
<dbReference type="Pfam" id="PF00534">
    <property type="entry name" value="Glycos_transf_1"/>
    <property type="match status" value="1"/>
</dbReference>
<feature type="domain" description="Glycosyl transferase family 1" evidence="2">
    <location>
        <begin position="148"/>
        <end position="297"/>
    </location>
</feature>
<proteinExistence type="predicted"/>
<evidence type="ECO:0000259" key="2">
    <source>
        <dbReference type="Pfam" id="PF00534"/>
    </source>
</evidence>
<accession>A0A4R1I5P5</accession>
<comment type="caution">
    <text evidence="3">The sequence shown here is derived from an EMBL/GenBank/DDBJ whole genome shotgun (WGS) entry which is preliminary data.</text>
</comment>
<evidence type="ECO:0000256" key="1">
    <source>
        <dbReference type="ARBA" id="ARBA00022679"/>
    </source>
</evidence>
<protein>
    <submittedName>
        <fullName evidence="3">Glycosyltransferase involved in cell wall biosynthesis</fullName>
    </submittedName>
</protein>
<dbReference type="GO" id="GO:0009103">
    <property type="term" value="P:lipopolysaccharide biosynthetic process"/>
    <property type="evidence" value="ECO:0007669"/>
    <property type="project" value="TreeGrafter"/>
</dbReference>
<reference evidence="3 4" key="1">
    <citation type="submission" date="2019-03" db="EMBL/GenBank/DDBJ databases">
        <title>Genomic Encyclopedia of Type Strains, Phase IV (KMG-IV): sequencing the most valuable type-strain genomes for metagenomic binning, comparative biology and taxonomic classification.</title>
        <authorList>
            <person name="Goeker M."/>
        </authorList>
    </citation>
    <scope>NUCLEOTIDE SEQUENCE [LARGE SCALE GENOMIC DNA]</scope>
    <source>
        <strain evidence="3 4">DSM 101</strain>
    </source>
</reference>
<keyword evidence="4" id="KW-1185">Reference proteome</keyword>
<dbReference type="Gene3D" id="3.40.50.2000">
    <property type="entry name" value="Glycogen Phosphorylase B"/>
    <property type="match status" value="1"/>
</dbReference>
<evidence type="ECO:0000313" key="3">
    <source>
        <dbReference type="EMBL" id="TCK30667.1"/>
    </source>
</evidence>
<dbReference type="SUPFAM" id="SSF53756">
    <property type="entry name" value="UDP-Glycosyltransferase/glycogen phosphorylase"/>
    <property type="match status" value="1"/>
</dbReference>
<dbReference type="GO" id="GO:0016757">
    <property type="term" value="F:glycosyltransferase activity"/>
    <property type="evidence" value="ECO:0007669"/>
    <property type="project" value="InterPro"/>
</dbReference>
<name>A0A4R1I5P5_ANCAQ</name>
<sequence>MRYGRLHAFPRTDFGRRVAGRLTHWETTARVFRAGLAASLPRVRTPNPTLHLDPLSVLRHRLEPRDIVLCHDVGPITHADHFAPGVDRLYGRAYDTIRSAKPHMVFVSQTSRRAFHALYGEDFPSSLAIHIPIRREMNERDEIQPAGVRAPFLLTVGSIGRRKNQARCIEAFARSGLAEQGWQYVLIGGREPGAEEAIALGMTTAGVIMPGYADEAELRWLYRHAGGFVLMSLLEGFGMPVIEAAKHDLPCLVTESSVLAEVGGPAMLRADALDSAAIADGMRALAQMPDAERAERQARSRQHIELFDRDLILGQWRQLIDRLAGGPS</sequence>
<organism evidence="3 4">
    <name type="scientific">Ancylobacter aquaticus</name>
    <dbReference type="NCBI Taxonomy" id="100"/>
    <lineage>
        <taxon>Bacteria</taxon>
        <taxon>Pseudomonadati</taxon>
        <taxon>Pseudomonadota</taxon>
        <taxon>Alphaproteobacteria</taxon>
        <taxon>Hyphomicrobiales</taxon>
        <taxon>Xanthobacteraceae</taxon>
        <taxon>Ancylobacter</taxon>
    </lineage>
</organism>
<dbReference type="Proteomes" id="UP000295030">
    <property type="component" value="Unassembled WGS sequence"/>
</dbReference>
<dbReference type="InterPro" id="IPR001296">
    <property type="entry name" value="Glyco_trans_1"/>
</dbReference>
<dbReference type="AlphaFoldDB" id="A0A4R1I5P5"/>
<dbReference type="PANTHER" id="PTHR46401">
    <property type="entry name" value="GLYCOSYLTRANSFERASE WBBK-RELATED"/>
    <property type="match status" value="1"/>
</dbReference>
<evidence type="ECO:0000313" key="4">
    <source>
        <dbReference type="Proteomes" id="UP000295030"/>
    </source>
</evidence>
<gene>
    <name evidence="3" type="ORF">EV667_0764</name>
</gene>
<dbReference type="EMBL" id="SMFY01000001">
    <property type="protein sequence ID" value="TCK30667.1"/>
    <property type="molecule type" value="Genomic_DNA"/>
</dbReference>